<dbReference type="PROSITE" id="PS51704">
    <property type="entry name" value="GP_PDE"/>
    <property type="match status" value="1"/>
</dbReference>
<dbReference type="PROSITE" id="PS51257">
    <property type="entry name" value="PROKAR_LIPOPROTEIN"/>
    <property type="match status" value="1"/>
</dbReference>
<dbReference type="Pfam" id="PF03009">
    <property type="entry name" value="GDPD"/>
    <property type="match status" value="1"/>
</dbReference>
<dbReference type="InterPro" id="IPR008964">
    <property type="entry name" value="Invasin/intimin_cell_adhesion"/>
</dbReference>
<dbReference type="SUPFAM" id="SSF49373">
    <property type="entry name" value="Invasin/intimin cell-adhesion fragments"/>
    <property type="match status" value="2"/>
</dbReference>
<dbReference type="InterPro" id="IPR003343">
    <property type="entry name" value="Big_2"/>
</dbReference>
<feature type="signal peptide" evidence="1">
    <location>
        <begin position="1"/>
        <end position="28"/>
    </location>
</feature>
<evidence type="ECO:0000259" key="2">
    <source>
        <dbReference type="PROSITE" id="PS51704"/>
    </source>
</evidence>
<dbReference type="RefSeq" id="WP_118050576.1">
    <property type="nucleotide sequence ID" value="NZ_CABJFK010000011.1"/>
</dbReference>
<protein>
    <recommendedName>
        <fullName evidence="2">GP-PDE domain-containing protein</fullName>
    </recommendedName>
</protein>
<dbReference type="EMBL" id="QSKF01000011">
    <property type="protein sequence ID" value="RHE38370.1"/>
    <property type="molecule type" value="Genomic_DNA"/>
</dbReference>
<reference evidence="3 4" key="1">
    <citation type="submission" date="2018-08" db="EMBL/GenBank/DDBJ databases">
        <title>A genome reference for cultivated species of the human gut microbiota.</title>
        <authorList>
            <person name="Zou Y."/>
            <person name="Xue W."/>
            <person name="Luo G."/>
        </authorList>
    </citation>
    <scope>NUCLEOTIDE SEQUENCE [LARGE SCALE GENOMIC DNA]</scope>
    <source>
        <strain evidence="3 4">AM28-23</strain>
    </source>
</reference>
<evidence type="ECO:0000313" key="3">
    <source>
        <dbReference type="EMBL" id="RHE38370.1"/>
    </source>
</evidence>
<dbReference type="GO" id="GO:0008081">
    <property type="term" value="F:phosphoric diester hydrolase activity"/>
    <property type="evidence" value="ECO:0007669"/>
    <property type="project" value="InterPro"/>
</dbReference>
<dbReference type="InterPro" id="IPR017946">
    <property type="entry name" value="PLC-like_Pdiesterase_TIM-brl"/>
</dbReference>
<dbReference type="PANTHER" id="PTHR46211:SF14">
    <property type="entry name" value="GLYCEROPHOSPHODIESTER PHOSPHODIESTERASE"/>
    <property type="match status" value="1"/>
</dbReference>
<dbReference type="Pfam" id="PF02368">
    <property type="entry name" value="Big_2"/>
    <property type="match status" value="1"/>
</dbReference>
<dbReference type="PROSITE" id="PS50007">
    <property type="entry name" value="PIPLC_X_DOMAIN"/>
    <property type="match status" value="1"/>
</dbReference>
<dbReference type="AlphaFoldDB" id="A0A414J2P1"/>
<feature type="chain" id="PRO_5018984823" description="GP-PDE domain-containing protein" evidence="1">
    <location>
        <begin position="29"/>
        <end position="429"/>
    </location>
</feature>
<dbReference type="Gene3D" id="2.60.40.1080">
    <property type="match status" value="1"/>
</dbReference>
<keyword evidence="1" id="KW-0732">Signal</keyword>
<name>A0A414J2P1_9FIRM</name>
<evidence type="ECO:0000313" key="4">
    <source>
        <dbReference type="Proteomes" id="UP000283745"/>
    </source>
</evidence>
<dbReference type="PANTHER" id="PTHR46211">
    <property type="entry name" value="GLYCEROPHOSPHORYL DIESTER PHOSPHODIESTERASE"/>
    <property type="match status" value="1"/>
</dbReference>
<dbReference type="SMART" id="SM00635">
    <property type="entry name" value="BID_2"/>
    <property type="match status" value="2"/>
</dbReference>
<dbReference type="Proteomes" id="UP000283745">
    <property type="component" value="Unassembled WGS sequence"/>
</dbReference>
<comment type="caution">
    <text evidence="3">The sequence shown here is derived from an EMBL/GenBank/DDBJ whole genome shotgun (WGS) entry which is preliminary data.</text>
</comment>
<dbReference type="GO" id="GO:0006629">
    <property type="term" value="P:lipid metabolic process"/>
    <property type="evidence" value="ECO:0007669"/>
    <property type="project" value="InterPro"/>
</dbReference>
<evidence type="ECO:0000256" key="1">
    <source>
        <dbReference type="SAM" id="SignalP"/>
    </source>
</evidence>
<dbReference type="SUPFAM" id="SSF51695">
    <property type="entry name" value="PLC-like phosphodiesterases"/>
    <property type="match status" value="1"/>
</dbReference>
<gene>
    <name evidence="3" type="ORF">DW740_13470</name>
</gene>
<feature type="domain" description="GP-PDE" evidence="2">
    <location>
        <begin position="193"/>
        <end position="429"/>
    </location>
</feature>
<sequence>MKKTIKKTVVAAILLLVLSACIGVTAQAATRVLYVGRIYSINVKGGYKWHSTNKRIVRVNSKTKKITPRKAGITYIKGVKKVHNKKIVKKIKVIVKKPYLNKKKATVTAGKKLTLKLRGMVVARWTSSNKKIATVSSSGVVKTRKSGTVKITATGKDKKKYTCMIKVNAKPKPVVPTATPTPEPTKAPENHTSYMIAHRGDTSTAPENTMSAFQSALLRGYKAVETDVQFTKDNVPVILHDSTINRTSNGTGRIMDLTFDEVREYDFGSWKSEAYAGEKIPSFQEFIEFCRENSIHPYIELKTTITQNDIDKIQLLLEIVSAAGMQKDVSWFSFSYNLVEMVKEVDPTADIGVVLHAGDVVTEQFIEQMKSLKTGLNTVFFSHYARKITPVVLERCKEEQIQLVARDIKNIQSLYALDLYYRAAFADGF</sequence>
<proteinExistence type="predicted"/>
<dbReference type="Gene3D" id="3.20.20.190">
    <property type="entry name" value="Phosphatidylinositol (PI) phosphodiesterase"/>
    <property type="match status" value="1"/>
</dbReference>
<dbReference type="InterPro" id="IPR030395">
    <property type="entry name" value="GP_PDE_dom"/>
</dbReference>
<accession>A0A414J2P1</accession>
<organism evidence="3 4">
    <name type="scientific">Blautia obeum</name>
    <dbReference type="NCBI Taxonomy" id="40520"/>
    <lineage>
        <taxon>Bacteria</taxon>
        <taxon>Bacillati</taxon>
        <taxon>Bacillota</taxon>
        <taxon>Clostridia</taxon>
        <taxon>Lachnospirales</taxon>
        <taxon>Lachnospiraceae</taxon>
        <taxon>Blautia</taxon>
    </lineage>
</organism>